<evidence type="ECO:0000256" key="2">
    <source>
        <dbReference type="ARBA" id="ARBA00022448"/>
    </source>
</evidence>
<sequence>MKVGKRQSAAGIAVAALLSVAACGSDDNSDEPTTPASGSASAGAASAIDCATGSISGGGSSAQKNAMDEWIKAYQDACSGTTVAYASSSSGTGRQSFIDKQVDFAGSDSAIKDDQKTAAAARCTGGEVVDIPMVVGPIAVVYNVSGVDDLKLSPGTVAKIFSGAITKWNDPAIKADNGSASLPDTTIASVHRSDASGTTDNFTKFLAGAGGSDWTFANGSDWKAPGGQGSKGSDGIASTVKATPGAIGYVELSYAENSGLSTAQLKNAAGEFTEVSTDGASKGVSTATAKDGNDLVLTFDYKTAVPGAYPAYLVSYEIVCTKGLDATKGALVKSFLTYTASEAGQASISDLGYAPLPSTVATKVKGVVATLG</sequence>
<evidence type="ECO:0000259" key="7">
    <source>
        <dbReference type="Pfam" id="PF12849"/>
    </source>
</evidence>
<keyword evidence="6" id="KW-0732">Signal</keyword>
<dbReference type="STRING" id="1834516.BL253_30780"/>
<reference evidence="9" key="1">
    <citation type="submission" date="2016-10" db="EMBL/GenBank/DDBJ databases">
        <title>Frankia sp. NRRL B-16386 Genome sequencing.</title>
        <authorList>
            <person name="Ghodhbane-Gtari F."/>
            <person name="Swanson E."/>
            <person name="Gueddou A."/>
            <person name="Hezbri K."/>
            <person name="Ktari K."/>
            <person name="Nouioui I."/>
            <person name="Morris K."/>
            <person name="Simpson S."/>
            <person name="Abebe-Akele F."/>
            <person name="Thomas K."/>
            <person name="Gtari M."/>
            <person name="Tisa L.S."/>
        </authorList>
    </citation>
    <scope>NUCLEOTIDE SEQUENCE [LARGE SCALE GENOMIC DNA]</scope>
    <source>
        <strain evidence="9">NRRL B-16386</strain>
    </source>
</reference>
<evidence type="ECO:0000256" key="6">
    <source>
        <dbReference type="SAM" id="SignalP"/>
    </source>
</evidence>
<dbReference type="EMBL" id="MOMC01000073">
    <property type="protein sequence ID" value="ONH24288.1"/>
    <property type="molecule type" value="Genomic_DNA"/>
</dbReference>
<keyword evidence="9" id="KW-1185">Reference proteome</keyword>
<evidence type="ECO:0000256" key="5">
    <source>
        <dbReference type="PIRSR" id="PIRSR002756-1"/>
    </source>
</evidence>
<name>A0A1V2I4J0_9ACTN</name>
<feature type="signal peptide" evidence="6">
    <location>
        <begin position="1"/>
        <end position="24"/>
    </location>
</feature>
<dbReference type="AlphaFoldDB" id="A0A1V2I4J0"/>
<dbReference type="InterPro" id="IPR005673">
    <property type="entry name" value="ABC_phos-bd_PstS"/>
</dbReference>
<feature type="binding site" evidence="5">
    <location>
        <position position="90"/>
    </location>
    <ligand>
        <name>phosphate</name>
        <dbReference type="ChEBI" id="CHEBI:43474"/>
    </ligand>
</feature>
<dbReference type="RefSeq" id="WP_076820896.1">
    <property type="nucleotide sequence ID" value="NZ_MOMC01000073.1"/>
</dbReference>
<keyword evidence="3 4" id="KW-0592">Phosphate transport</keyword>
<dbReference type="NCBIfam" id="TIGR00975">
    <property type="entry name" value="3a0107s03"/>
    <property type="match status" value="1"/>
</dbReference>
<feature type="chain" id="PRO_5038946532" description="Phosphate-binding protein" evidence="6">
    <location>
        <begin position="25"/>
        <end position="372"/>
    </location>
</feature>
<evidence type="ECO:0000256" key="1">
    <source>
        <dbReference type="ARBA" id="ARBA00008725"/>
    </source>
</evidence>
<evidence type="ECO:0000313" key="8">
    <source>
        <dbReference type="EMBL" id="ONH24288.1"/>
    </source>
</evidence>
<dbReference type="InterPro" id="IPR024370">
    <property type="entry name" value="PBP_domain"/>
</dbReference>
<dbReference type="CDD" id="cd13565">
    <property type="entry name" value="PBP2_PstS"/>
    <property type="match status" value="1"/>
</dbReference>
<dbReference type="PANTHER" id="PTHR42996">
    <property type="entry name" value="PHOSPHATE-BINDING PROTEIN PSTS"/>
    <property type="match status" value="1"/>
</dbReference>
<feature type="binding site" evidence="5">
    <location>
        <begin position="196"/>
        <end position="198"/>
    </location>
    <ligand>
        <name>phosphate</name>
        <dbReference type="ChEBI" id="CHEBI:43474"/>
    </ligand>
</feature>
<dbReference type="PIRSF" id="PIRSF002756">
    <property type="entry name" value="PstS"/>
    <property type="match status" value="1"/>
</dbReference>
<gene>
    <name evidence="8" type="ORF">BL253_30780</name>
</gene>
<proteinExistence type="inferred from homology"/>
<dbReference type="OrthoDB" id="9801510at2"/>
<dbReference type="InterPro" id="IPR050962">
    <property type="entry name" value="Phosphate-bind_PstS"/>
</dbReference>
<organism evidence="8 9">
    <name type="scientific">Pseudofrankia asymbiotica</name>
    <dbReference type="NCBI Taxonomy" id="1834516"/>
    <lineage>
        <taxon>Bacteria</taxon>
        <taxon>Bacillati</taxon>
        <taxon>Actinomycetota</taxon>
        <taxon>Actinomycetes</taxon>
        <taxon>Frankiales</taxon>
        <taxon>Frankiaceae</taxon>
        <taxon>Pseudofrankia</taxon>
    </lineage>
</organism>
<feature type="binding site" evidence="5">
    <location>
        <begin position="60"/>
        <end position="62"/>
    </location>
    <ligand>
        <name>phosphate</name>
        <dbReference type="ChEBI" id="CHEBI:43474"/>
    </ligand>
</feature>
<evidence type="ECO:0000313" key="9">
    <source>
        <dbReference type="Proteomes" id="UP000188929"/>
    </source>
</evidence>
<dbReference type="GO" id="GO:0042301">
    <property type="term" value="F:phosphate ion binding"/>
    <property type="evidence" value="ECO:0007669"/>
    <property type="project" value="InterPro"/>
</dbReference>
<evidence type="ECO:0000256" key="3">
    <source>
        <dbReference type="ARBA" id="ARBA00022592"/>
    </source>
</evidence>
<accession>A0A1V2I4J0</accession>
<feature type="binding site" evidence="5">
    <location>
        <position position="108"/>
    </location>
    <ligand>
        <name>phosphate</name>
        <dbReference type="ChEBI" id="CHEBI:43474"/>
    </ligand>
</feature>
<comment type="caution">
    <text evidence="8">The sequence shown here is derived from an EMBL/GenBank/DDBJ whole genome shotgun (WGS) entry which is preliminary data.</text>
</comment>
<dbReference type="GO" id="GO:0043190">
    <property type="term" value="C:ATP-binding cassette (ABC) transporter complex"/>
    <property type="evidence" value="ECO:0007669"/>
    <property type="project" value="InterPro"/>
</dbReference>
<evidence type="ECO:0000256" key="4">
    <source>
        <dbReference type="PIRNR" id="PIRNR002756"/>
    </source>
</evidence>
<dbReference type="SUPFAM" id="SSF53850">
    <property type="entry name" value="Periplasmic binding protein-like II"/>
    <property type="match status" value="1"/>
</dbReference>
<comment type="similarity">
    <text evidence="1 4">Belongs to the PstS family.</text>
</comment>
<dbReference type="Gene3D" id="3.40.190.10">
    <property type="entry name" value="Periplasmic binding protein-like II"/>
    <property type="match status" value="2"/>
</dbReference>
<dbReference type="GO" id="GO:0035435">
    <property type="term" value="P:phosphate ion transmembrane transport"/>
    <property type="evidence" value="ECO:0007669"/>
    <property type="project" value="InterPro"/>
</dbReference>
<dbReference type="PROSITE" id="PS51257">
    <property type="entry name" value="PROKAR_LIPOPROTEIN"/>
    <property type="match status" value="1"/>
</dbReference>
<dbReference type="Pfam" id="PF12849">
    <property type="entry name" value="PBP_like_2"/>
    <property type="match status" value="1"/>
</dbReference>
<dbReference type="Proteomes" id="UP000188929">
    <property type="component" value="Unassembled WGS sequence"/>
</dbReference>
<keyword evidence="2 4" id="KW-0813">Transport</keyword>
<dbReference type="PANTHER" id="PTHR42996:SF1">
    <property type="entry name" value="PHOSPHATE-BINDING PROTEIN PSTS"/>
    <property type="match status" value="1"/>
</dbReference>
<feature type="domain" description="PBP" evidence="7">
    <location>
        <begin position="46"/>
        <end position="342"/>
    </location>
</feature>
<protein>
    <recommendedName>
        <fullName evidence="4">Phosphate-binding protein</fullName>
    </recommendedName>
</protein>